<comment type="similarity">
    <text evidence="1 7">Belongs to the peptidase S11 family.</text>
</comment>
<name>A0ABW0SZ27_9GAMM</name>
<keyword evidence="3 10" id="KW-0378">Hydrolase</keyword>
<dbReference type="SUPFAM" id="SSF56601">
    <property type="entry name" value="beta-lactamase/transpeptidase-like"/>
    <property type="match status" value="1"/>
</dbReference>
<keyword evidence="10" id="KW-0645">Protease</keyword>
<protein>
    <submittedName>
        <fullName evidence="10">D-alanyl-D-alanine carboxypeptidase family protein</fullName>
        <ecNumber evidence="10">3.4.-.-</ecNumber>
    </submittedName>
</protein>
<keyword evidence="11" id="KW-1185">Reference proteome</keyword>
<feature type="domain" description="Peptidase S11 D-alanyl-D-alanine carboxypeptidase A N-terminal" evidence="9">
    <location>
        <begin position="38"/>
        <end position="257"/>
    </location>
</feature>
<dbReference type="PRINTS" id="PR00725">
    <property type="entry name" value="DADACBPTASE1"/>
</dbReference>
<organism evidence="10 11">
    <name type="scientific">Rhodanobacter terrae</name>
    <dbReference type="NCBI Taxonomy" id="418647"/>
    <lineage>
        <taxon>Bacteria</taxon>
        <taxon>Pseudomonadati</taxon>
        <taxon>Pseudomonadota</taxon>
        <taxon>Gammaproteobacteria</taxon>
        <taxon>Lysobacterales</taxon>
        <taxon>Rhodanobacteraceae</taxon>
        <taxon>Rhodanobacter</taxon>
    </lineage>
</organism>
<dbReference type="Gene3D" id="3.40.710.10">
    <property type="entry name" value="DD-peptidase/beta-lactamase superfamily"/>
    <property type="match status" value="1"/>
</dbReference>
<feature type="region of interest" description="Disordered" evidence="8">
    <location>
        <begin position="348"/>
        <end position="379"/>
    </location>
</feature>
<evidence type="ECO:0000256" key="8">
    <source>
        <dbReference type="SAM" id="MobiDB-lite"/>
    </source>
</evidence>
<keyword evidence="2" id="KW-0732">Signal</keyword>
<accession>A0ABW0SZ27</accession>
<dbReference type="EC" id="3.4.-.-" evidence="10"/>
<keyword evidence="6" id="KW-0961">Cell wall biogenesis/degradation</keyword>
<evidence type="ECO:0000256" key="3">
    <source>
        <dbReference type="ARBA" id="ARBA00022801"/>
    </source>
</evidence>
<dbReference type="InterPro" id="IPR018044">
    <property type="entry name" value="Peptidase_S11"/>
</dbReference>
<dbReference type="InterPro" id="IPR001967">
    <property type="entry name" value="Peptidase_S11_N"/>
</dbReference>
<evidence type="ECO:0000256" key="7">
    <source>
        <dbReference type="RuleBase" id="RU004016"/>
    </source>
</evidence>
<evidence type="ECO:0000259" key="9">
    <source>
        <dbReference type="Pfam" id="PF00768"/>
    </source>
</evidence>
<evidence type="ECO:0000256" key="4">
    <source>
        <dbReference type="ARBA" id="ARBA00022960"/>
    </source>
</evidence>
<gene>
    <name evidence="10" type="ORF">ACFPPB_10730</name>
</gene>
<keyword evidence="4" id="KW-0133">Cell shape</keyword>
<evidence type="ECO:0000313" key="10">
    <source>
        <dbReference type="EMBL" id="MFC5581586.1"/>
    </source>
</evidence>
<proteinExistence type="inferred from homology"/>
<evidence type="ECO:0000313" key="11">
    <source>
        <dbReference type="Proteomes" id="UP001596111"/>
    </source>
</evidence>
<dbReference type="Proteomes" id="UP001596111">
    <property type="component" value="Unassembled WGS sequence"/>
</dbReference>
<feature type="compositionally biased region" description="Basic residues" evidence="8">
    <location>
        <begin position="348"/>
        <end position="357"/>
    </location>
</feature>
<evidence type="ECO:0000256" key="6">
    <source>
        <dbReference type="ARBA" id="ARBA00023316"/>
    </source>
</evidence>
<comment type="caution">
    <text evidence="10">The sequence shown here is derived from an EMBL/GenBank/DDBJ whole genome shotgun (WGS) entry which is preliminary data.</text>
</comment>
<reference evidence="11" key="1">
    <citation type="journal article" date="2019" name="Int. J. Syst. Evol. Microbiol.">
        <title>The Global Catalogue of Microorganisms (GCM) 10K type strain sequencing project: providing services to taxonomists for standard genome sequencing and annotation.</title>
        <authorList>
            <consortium name="The Broad Institute Genomics Platform"/>
            <consortium name="The Broad Institute Genome Sequencing Center for Infectious Disease"/>
            <person name="Wu L."/>
            <person name="Ma J."/>
        </authorList>
    </citation>
    <scope>NUCLEOTIDE SEQUENCE [LARGE SCALE GENOMIC DNA]</scope>
    <source>
        <strain evidence="11">CGMCC 1.13587</strain>
    </source>
</reference>
<evidence type="ECO:0000256" key="1">
    <source>
        <dbReference type="ARBA" id="ARBA00007164"/>
    </source>
</evidence>
<dbReference type="EMBL" id="JBHSNG010000010">
    <property type="protein sequence ID" value="MFC5581586.1"/>
    <property type="molecule type" value="Genomic_DNA"/>
</dbReference>
<dbReference type="GO" id="GO:0004180">
    <property type="term" value="F:carboxypeptidase activity"/>
    <property type="evidence" value="ECO:0007669"/>
    <property type="project" value="UniProtKB-KW"/>
</dbReference>
<evidence type="ECO:0000256" key="2">
    <source>
        <dbReference type="ARBA" id="ARBA00022729"/>
    </source>
</evidence>
<keyword evidence="5" id="KW-0573">Peptidoglycan synthesis</keyword>
<dbReference type="PANTHER" id="PTHR21581">
    <property type="entry name" value="D-ALANYL-D-ALANINE CARBOXYPEPTIDASE"/>
    <property type="match status" value="1"/>
</dbReference>
<dbReference type="RefSeq" id="WP_377326888.1">
    <property type="nucleotide sequence ID" value="NZ_JBHSNG010000010.1"/>
</dbReference>
<keyword evidence="10" id="KW-0121">Carboxypeptidase</keyword>
<sequence>MHVKSPWPVRSLHRLGRIALAAVLICGLGGFAGNAQAGHAALVLDGSTGDVLSAINPDELNHPASLTKMMTLYLTFQALEDGRLKLDQLLPVSAHAASMAPTKLGLRAGQTISVQDCILGMVTKSANDAATVVAEKLGGSEDHFVEMMNAEGLLLGMTHTRFESASGLPNPDDATTARDMGKLAMALYRDFPSQAPYFATREFRFRGRLVRGHNHLMDRYPGMDGLKTGFTDAAGFNLASTAVRDGQRLFGVVLGGRTPIARDNLMAHLLDDGFEHRQISPALVAEASRPDHRMTHRMLAALSPIGNAEAATVARPAPRAKKTVSRRHARTVASNRFRATCRKSSKGRAGCLHHKHAPAADSATKLATRSGSATAPHRD</sequence>
<dbReference type="InterPro" id="IPR012338">
    <property type="entry name" value="Beta-lactam/transpept-like"/>
</dbReference>
<dbReference type="Pfam" id="PF00768">
    <property type="entry name" value="Peptidase_S11"/>
    <property type="match status" value="1"/>
</dbReference>
<evidence type="ECO:0000256" key="5">
    <source>
        <dbReference type="ARBA" id="ARBA00022984"/>
    </source>
</evidence>
<dbReference type="PANTHER" id="PTHR21581:SF6">
    <property type="entry name" value="TRAFFICKING PROTEIN PARTICLE COMPLEX SUBUNIT 12"/>
    <property type="match status" value="1"/>
</dbReference>